<keyword evidence="10 11" id="KW-0472">Membrane</keyword>
<evidence type="ECO:0000259" key="13">
    <source>
        <dbReference type="PROSITE" id="PS50885"/>
    </source>
</evidence>
<dbReference type="InterPro" id="IPR003661">
    <property type="entry name" value="HisK_dim/P_dom"/>
</dbReference>
<dbReference type="CDD" id="cd00082">
    <property type="entry name" value="HisKA"/>
    <property type="match status" value="1"/>
</dbReference>
<dbReference type="Gene3D" id="3.30.565.10">
    <property type="entry name" value="Histidine kinase-like ATPase, C-terminal domain"/>
    <property type="match status" value="1"/>
</dbReference>
<dbReference type="KEGG" id="cate:C2869_06670"/>
<evidence type="ECO:0000256" key="2">
    <source>
        <dbReference type="ARBA" id="ARBA00004141"/>
    </source>
</evidence>
<evidence type="ECO:0000313" key="15">
    <source>
        <dbReference type="Proteomes" id="UP000244441"/>
    </source>
</evidence>
<feature type="domain" description="HAMP" evidence="13">
    <location>
        <begin position="173"/>
        <end position="228"/>
    </location>
</feature>
<dbReference type="AlphaFoldDB" id="A0A2S0VXJ4"/>
<dbReference type="PROSITE" id="PS50885">
    <property type="entry name" value="HAMP"/>
    <property type="match status" value="1"/>
</dbReference>
<feature type="transmembrane region" description="Helical" evidence="11">
    <location>
        <begin position="153"/>
        <end position="172"/>
    </location>
</feature>
<proteinExistence type="predicted"/>
<dbReference type="GO" id="GO:0005886">
    <property type="term" value="C:plasma membrane"/>
    <property type="evidence" value="ECO:0007669"/>
    <property type="project" value="TreeGrafter"/>
</dbReference>
<feature type="transmembrane region" description="Helical" evidence="11">
    <location>
        <begin position="6"/>
        <end position="28"/>
    </location>
</feature>
<name>A0A2S0VXJ4_9ALTE</name>
<dbReference type="InterPro" id="IPR036097">
    <property type="entry name" value="HisK_dim/P_sf"/>
</dbReference>
<dbReference type="CDD" id="cd06225">
    <property type="entry name" value="HAMP"/>
    <property type="match status" value="1"/>
</dbReference>
<keyword evidence="4" id="KW-0597">Phosphoprotein</keyword>
<dbReference type="SUPFAM" id="SSF55874">
    <property type="entry name" value="ATPase domain of HSP90 chaperone/DNA topoisomerase II/histidine kinase"/>
    <property type="match status" value="1"/>
</dbReference>
<dbReference type="InterPro" id="IPR036890">
    <property type="entry name" value="HATPase_C_sf"/>
</dbReference>
<evidence type="ECO:0000256" key="11">
    <source>
        <dbReference type="SAM" id="Phobius"/>
    </source>
</evidence>
<keyword evidence="6 11" id="KW-0812">Transmembrane</keyword>
<protein>
    <recommendedName>
        <fullName evidence="3">histidine kinase</fullName>
        <ecNumber evidence="3">2.7.13.3</ecNumber>
    </recommendedName>
</protein>
<evidence type="ECO:0000256" key="6">
    <source>
        <dbReference type="ARBA" id="ARBA00022692"/>
    </source>
</evidence>
<dbReference type="SMART" id="SM00388">
    <property type="entry name" value="HisKA"/>
    <property type="match status" value="1"/>
</dbReference>
<evidence type="ECO:0000256" key="3">
    <source>
        <dbReference type="ARBA" id="ARBA00012438"/>
    </source>
</evidence>
<evidence type="ECO:0000256" key="4">
    <source>
        <dbReference type="ARBA" id="ARBA00022553"/>
    </source>
</evidence>
<dbReference type="Pfam" id="PF00512">
    <property type="entry name" value="HisKA"/>
    <property type="match status" value="1"/>
</dbReference>
<dbReference type="SUPFAM" id="SSF158472">
    <property type="entry name" value="HAMP domain-like"/>
    <property type="match status" value="1"/>
</dbReference>
<reference evidence="14 15" key="1">
    <citation type="submission" date="2018-01" db="EMBL/GenBank/DDBJ databases">
        <title>Genome sequence of a Cantenovulum-like bacteria.</title>
        <authorList>
            <person name="Tan W.R."/>
            <person name="Lau N.-S."/>
            <person name="Go F."/>
            <person name="Amirul A.-A.A."/>
        </authorList>
    </citation>
    <scope>NUCLEOTIDE SEQUENCE [LARGE SCALE GENOMIC DNA]</scope>
    <source>
        <strain evidence="14 15">CCB-QB4</strain>
    </source>
</reference>
<accession>A0A2S0VXJ4</accession>
<comment type="subcellular location">
    <subcellularLocation>
        <location evidence="2">Membrane</location>
        <topology evidence="2">Multi-pass membrane protein</topology>
    </subcellularLocation>
</comment>
<evidence type="ECO:0000259" key="12">
    <source>
        <dbReference type="PROSITE" id="PS50109"/>
    </source>
</evidence>
<feature type="domain" description="Histidine kinase" evidence="12">
    <location>
        <begin position="236"/>
        <end position="445"/>
    </location>
</feature>
<dbReference type="OrthoDB" id="9804645at2"/>
<dbReference type="PANTHER" id="PTHR45436:SF15">
    <property type="entry name" value="SENSOR HISTIDINE KINASE CUSS"/>
    <property type="match status" value="1"/>
</dbReference>
<keyword evidence="7 14" id="KW-0418">Kinase</keyword>
<keyword evidence="9" id="KW-0902">Two-component regulatory system</keyword>
<dbReference type="InterPro" id="IPR004358">
    <property type="entry name" value="Sig_transdc_His_kin-like_C"/>
</dbReference>
<evidence type="ECO:0000256" key="5">
    <source>
        <dbReference type="ARBA" id="ARBA00022679"/>
    </source>
</evidence>
<dbReference type="InterPro" id="IPR003594">
    <property type="entry name" value="HATPase_dom"/>
</dbReference>
<evidence type="ECO:0000256" key="10">
    <source>
        <dbReference type="ARBA" id="ARBA00023136"/>
    </source>
</evidence>
<evidence type="ECO:0000313" key="14">
    <source>
        <dbReference type="EMBL" id="AWB68946.1"/>
    </source>
</evidence>
<dbReference type="PROSITE" id="PS50109">
    <property type="entry name" value="HIS_KIN"/>
    <property type="match status" value="1"/>
</dbReference>
<dbReference type="PRINTS" id="PR00344">
    <property type="entry name" value="BCTRLSENSOR"/>
</dbReference>
<evidence type="ECO:0000256" key="7">
    <source>
        <dbReference type="ARBA" id="ARBA00022777"/>
    </source>
</evidence>
<comment type="catalytic activity">
    <reaction evidence="1">
        <text>ATP + protein L-histidine = ADP + protein N-phospho-L-histidine.</text>
        <dbReference type="EC" id="2.7.13.3"/>
    </reaction>
</comment>
<dbReference type="SMART" id="SM00304">
    <property type="entry name" value="HAMP"/>
    <property type="match status" value="1"/>
</dbReference>
<dbReference type="Gene3D" id="1.10.287.130">
    <property type="match status" value="1"/>
</dbReference>
<dbReference type="EMBL" id="CP026604">
    <property type="protein sequence ID" value="AWB68946.1"/>
    <property type="molecule type" value="Genomic_DNA"/>
</dbReference>
<dbReference type="SMART" id="SM00387">
    <property type="entry name" value="HATPase_c"/>
    <property type="match status" value="1"/>
</dbReference>
<dbReference type="GO" id="GO:0000155">
    <property type="term" value="F:phosphorelay sensor kinase activity"/>
    <property type="evidence" value="ECO:0007669"/>
    <property type="project" value="InterPro"/>
</dbReference>
<dbReference type="SUPFAM" id="SSF47384">
    <property type="entry name" value="Homodimeric domain of signal transducing histidine kinase"/>
    <property type="match status" value="1"/>
</dbReference>
<dbReference type="Gene3D" id="3.30.450.170">
    <property type="entry name" value="Two-component histidine kinase, sensor domain"/>
    <property type="match status" value="1"/>
</dbReference>
<dbReference type="InterPro" id="IPR005467">
    <property type="entry name" value="His_kinase_dom"/>
</dbReference>
<evidence type="ECO:0000256" key="9">
    <source>
        <dbReference type="ARBA" id="ARBA00023012"/>
    </source>
</evidence>
<evidence type="ECO:0000256" key="1">
    <source>
        <dbReference type="ARBA" id="ARBA00000085"/>
    </source>
</evidence>
<dbReference type="InterPro" id="IPR003660">
    <property type="entry name" value="HAMP_dom"/>
</dbReference>
<dbReference type="InterPro" id="IPR050428">
    <property type="entry name" value="TCS_sensor_his_kinase"/>
</dbReference>
<dbReference type="InterPro" id="IPR038428">
    <property type="entry name" value="HK_sensor_dom_sf"/>
</dbReference>
<dbReference type="PANTHER" id="PTHR45436">
    <property type="entry name" value="SENSOR HISTIDINE KINASE YKOH"/>
    <property type="match status" value="1"/>
</dbReference>
<organism evidence="14 15">
    <name type="scientific">Saccharobesus litoralis</name>
    <dbReference type="NCBI Taxonomy" id="2172099"/>
    <lineage>
        <taxon>Bacteria</taxon>
        <taxon>Pseudomonadati</taxon>
        <taxon>Pseudomonadota</taxon>
        <taxon>Gammaproteobacteria</taxon>
        <taxon>Alteromonadales</taxon>
        <taxon>Alteromonadaceae</taxon>
        <taxon>Saccharobesus</taxon>
    </lineage>
</organism>
<dbReference type="EC" id="2.7.13.3" evidence="3"/>
<dbReference type="Pfam" id="PF00672">
    <property type="entry name" value="HAMP"/>
    <property type="match status" value="1"/>
</dbReference>
<gene>
    <name evidence="14" type="ORF">C2869_06670</name>
</gene>
<dbReference type="InterPro" id="IPR031930">
    <property type="entry name" value="HK_sensor"/>
</dbReference>
<dbReference type="Proteomes" id="UP000244441">
    <property type="component" value="Chromosome"/>
</dbReference>
<dbReference type="Pfam" id="PF16750">
    <property type="entry name" value="HK_sensor"/>
    <property type="match status" value="1"/>
</dbReference>
<keyword evidence="15" id="KW-1185">Reference proteome</keyword>
<keyword evidence="8 11" id="KW-1133">Transmembrane helix</keyword>
<dbReference type="Gene3D" id="6.10.340.10">
    <property type="match status" value="1"/>
</dbReference>
<sequence>MTRRLFWKLCLIIATGVVAFFYCLNLVALKTEEEMSMLALDDREQIKAWGKQAEHLYNTGDLAAVELWLAELQAKENTWASIASYQFSRVAGGQLQDKYPERLYLGRSVDWKIHLYFTENPIMAVPFVQGRKSFLIQLPDSMRPGSYWQTVRIFLQIIIPMLLLGLLSWILYRHIMNPLRELELATREFTKGNFDIRVRKTIGKRNDEITELAATFDRMAERIGDLIISQRQLIADLSHELRTPLTRLDIAVQTIQSEQNVAQNLARVERESSLIRKLVDDTLTLAWLENERPSLTNESLDLVDLIDVITEDARFEYPDKNLKLVTPNSAILQKSSHRALGQAIENILRNALRYTAIEGTVEVILRQQEQHFCLLINDQGPGVPEPLLESIFLPFFRVDKSRCHDPNSFGLGLALAKRQLSAVGASVHAMNRAAGGLAMRIIIPK</sequence>
<evidence type="ECO:0000256" key="8">
    <source>
        <dbReference type="ARBA" id="ARBA00022989"/>
    </source>
</evidence>
<keyword evidence="5" id="KW-0808">Transferase</keyword>
<dbReference type="Pfam" id="PF02518">
    <property type="entry name" value="HATPase_c"/>
    <property type="match status" value="1"/>
</dbReference>